<evidence type="ECO:0000256" key="1">
    <source>
        <dbReference type="SAM" id="Coils"/>
    </source>
</evidence>
<organism evidence="2 3">
    <name type="scientific">Lactobacillus phage LFP01</name>
    <dbReference type="NCBI Taxonomy" id="3051505"/>
    <lineage>
        <taxon>Viruses</taxon>
        <taxon>Duplodnaviria</taxon>
        <taxon>Heunggongvirae</taxon>
        <taxon>Uroviricota</taxon>
        <taxon>Caudoviricetes</taxon>
    </lineage>
</organism>
<reference evidence="2 3" key="1">
    <citation type="submission" date="2023-05" db="EMBL/GenBank/DDBJ databases">
        <authorList>
            <person name="Wen Q.N."/>
        </authorList>
    </citation>
    <scope>NUCLEOTIDE SEQUENCE [LARGE SCALE GENOMIC DNA]</scope>
</reference>
<gene>
    <name evidence="2" type="ORF">LFP01_00015</name>
</gene>
<evidence type="ECO:0000313" key="2">
    <source>
        <dbReference type="EMBL" id="WIU42465.1"/>
    </source>
</evidence>
<keyword evidence="1" id="KW-0175">Coiled coil</keyword>
<accession>A0AAX3XJA2</accession>
<protein>
    <recommendedName>
        <fullName evidence="4">Phage protein</fullName>
    </recommendedName>
</protein>
<evidence type="ECO:0000313" key="3">
    <source>
        <dbReference type="Proteomes" id="UP001487040"/>
    </source>
</evidence>
<keyword evidence="3" id="KW-1185">Reference proteome</keyword>
<feature type="coiled-coil region" evidence="1">
    <location>
        <begin position="24"/>
        <end position="62"/>
    </location>
</feature>
<sequence>MDNETVQNLVNDYAIELGTLHSNLVIERANNRTLQTQLDKANQELKELKDKQDTDKQDTTKED</sequence>
<proteinExistence type="predicted"/>
<dbReference type="Proteomes" id="UP001487040">
    <property type="component" value="Segment"/>
</dbReference>
<name>A0AAX3XJA2_9CAUD</name>
<evidence type="ECO:0008006" key="4">
    <source>
        <dbReference type="Google" id="ProtNLM"/>
    </source>
</evidence>
<dbReference type="EMBL" id="OR048821">
    <property type="protein sequence ID" value="WIU42465.1"/>
    <property type="molecule type" value="Genomic_DNA"/>
</dbReference>